<protein>
    <submittedName>
        <fullName evidence="2">Alcohol dehydrogenase GroES-like domain</fullName>
    </submittedName>
</protein>
<dbReference type="InterPro" id="IPR036291">
    <property type="entry name" value="NAD(P)-bd_dom_sf"/>
</dbReference>
<keyword evidence="3" id="KW-1185">Reference proteome</keyword>
<dbReference type="Pfam" id="PF08240">
    <property type="entry name" value="ADH_N"/>
    <property type="match status" value="1"/>
</dbReference>
<dbReference type="GO" id="GO:0016651">
    <property type="term" value="F:oxidoreductase activity, acting on NAD(P)H"/>
    <property type="evidence" value="ECO:0007669"/>
    <property type="project" value="InterPro"/>
</dbReference>
<dbReference type="InterPro" id="IPR013149">
    <property type="entry name" value="ADH-like_C"/>
</dbReference>
<dbReference type="CDD" id="cd08249">
    <property type="entry name" value="enoyl_reductase_like"/>
    <property type="match status" value="1"/>
</dbReference>
<dbReference type="PANTHER" id="PTHR45348:SF2">
    <property type="entry name" value="ZINC-TYPE ALCOHOL DEHYDROGENASE-LIKE PROTEIN C2E1P3.01"/>
    <property type="match status" value="1"/>
</dbReference>
<dbReference type="SUPFAM" id="SSF50129">
    <property type="entry name" value="GroES-like"/>
    <property type="match status" value="1"/>
</dbReference>
<dbReference type="InterPro" id="IPR020843">
    <property type="entry name" value="ER"/>
</dbReference>
<gene>
    <name evidence="2" type="ORF">LshimejAT787_0805550</name>
</gene>
<reference evidence="2" key="1">
    <citation type="submission" date="2022-07" db="EMBL/GenBank/DDBJ databases">
        <title>The genome of Lyophyllum shimeji provides insight into the initial evolution of ectomycorrhizal fungal genome.</title>
        <authorList>
            <person name="Kobayashi Y."/>
            <person name="Shibata T."/>
            <person name="Hirakawa H."/>
            <person name="Shigenobu S."/>
            <person name="Nishiyama T."/>
            <person name="Yamada A."/>
            <person name="Hasebe M."/>
            <person name="Kawaguchi M."/>
        </authorList>
    </citation>
    <scope>NUCLEOTIDE SEQUENCE</scope>
    <source>
        <strain evidence="2">AT787</strain>
    </source>
</reference>
<dbReference type="InterPro" id="IPR047122">
    <property type="entry name" value="Trans-enoyl_RdTase-like"/>
</dbReference>
<name>A0A9P3PSC7_LYOSH</name>
<dbReference type="AlphaFoldDB" id="A0A9P3PSC7"/>
<comment type="caution">
    <text evidence="2">The sequence shown here is derived from an EMBL/GenBank/DDBJ whole genome shotgun (WGS) entry which is preliminary data.</text>
</comment>
<dbReference type="SUPFAM" id="SSF51735">
    <property type="entry name" value="NAD(P)-binding Rossmann-fold domains"/>
    <property type="match status" value="1"/>
</dbReference>
<accession>A0A9P3PSC7</accession>
<dbReference type="OrthoDB" id="3233595at2759"/>
<dbReference type="SMART" id="SM00829">
    <property type="entry name" value="PKS_ER"/>
    <property type="match status" value="1"/>
</dbReference>
<evidence type="ECO:0000259" key="1">
    <source>
        <dbReference type="SMART" id="SM00829"/>
    </source>
</evidence>
<sequence length="345" mass="37175">MQLRTLLFASIAILLTAIIYSMSGSAQQALLLESKQGKFVVGSRPIPKPGPGEILVKLRATALNPVDWKIQKYGIFITEFPAVLGTDGAGEVEQVGEGVTNFSKGDRVFFQGTFDNDRATFQQYTIAAAATASKIPSNLSFEAASTIPVAFTAAYVGLYNHQPYGLELAWPLESADRVIQLARLSGFSPIITTASSKHADYLKSLGATNVLDRSLSLESLQAEIKKLTNTPVDIVFDAISSKETQQTGHDLLVPGGHLVTVLPLAITKSEKIGHVGVQGILRLPQNQELLRALYSNFTQLLEEKAIIPNRFVVLSDGLHGIIGGLQRLENNQVSGVKLVARPRGA</sequence>
<proteinExistence type="predicted"/>
<feature type="domain" description="Enoyl reductase (ER)" evidence="1">
    <location>
        <begin position="37"/>
        <end position="340"/>
    </location>
</feature>
<evidence type="ECO:0000313" key="2">
    <source>
        <dbReference type="EMBL" id="GLB40684.1"/>
    </source>
</evidence>
<organism evidence="2 3">
    <name type="scientific">Lyophyllum shimeji</name>
    <name type="common">Hon-shimeji</name>
    <name type="synonym">Tricholoma shimeji</name>
    <dbReference type="NCBI Taxonomy" id="47721"/>
    <lineage>
        <taxon>Eukaryota</taxon>
        <taxon>Fungi</taxon>
        <taxon>Dikarya</taxon>
        <taxon>Basidiomycota</taxon>
        <taxon>Agaricomycotina</taxon>
        <taxon>Agaricomycetes</taxon>
        <taxon>Agaricomycetidae</taxon>
        <taxon>Agaricales</taxon>
        <taxon>Tricholomatineae</taxon>
        <taxon>Lyophyllaceae</taxon>
        <taxon>Lyophyllum</taxon>
    </lineage>
</organism>
<dbReference type="Gene3D" id="3.90.180.10">
    <property type="entry name" value="Medium-chain alcohol dehydrogenases, catalytic domain"/>
    <property type="match status" value="1"/>
</dbReference>
<dbReference type="InterPro" id="IPR013154">
    <property type="entry name" value="ADH-like_N"/>
</dbReference>
<dbReference type="Proteomes" id="UP001063166">
    <property type="component" value="Unassembled WGS sequence"/>
</dbReference>
<dbReference type="InterPro" id="IPR011032">
    <property type="entry name" value="GroES-like_sf"/>
</dbReference>
<dbReference type="PANTHER" id="PTHR45348">
    <property type="entry name" value="HYPOTHETICAL OXIDOREDUCTASE (EUROFUNG)"/>
    <property type="match status" value="1"/>
</dbReference>
<dbReference type="Gene3D" id="3.40.50.720">
    <property type="entry name" value="NAD(P)-binding Rossmann-like Domain"/>
    <property type="match status" value="1"/>
</dbReference>
<dbReference type="Pfam" id="PF00107">
    <property type="entry name" value="ADH_zinc_N"/>
    <property type="match status" value="1"/>
</dbReference>
<evidence type="ECO:0000313" key="3">
    <source>
        <dbReference type="Proteomes" id="UP001063166"/>
    </source>
</evidence>
<dbReference type="EMBL" id="BRPK01000008">
    <property type="protein sequence ID" value="GLB40684.1"/>
    <property type="molecule type" value="Genomic_DNA"/>
</dbReference>